<evidence type="ECO:0000313" key="11">
    <source>
        <dbReference type="EMBL" id="TCZ60932.1"/>
    </source>
</evidence>
<keyword evidence="6" id="KW-0472">Membrane</keyword>
<evidence type="ECO:0000256" key="6">
    <source>
        <dbReference type="SAM" id="Phobius"/>
    </source>
</evidence>
<keyword evidence="3 5" id="KW-0807">Transducer</keyword>
<dbReference type="InterPro" id="IPR000727">
    <property type="entry name" value="T_SNARE_dom"/>
</dbReference>
<dbReference type="OrthoDB" id="7260004at2"/>
<feature type="domain" description="T-SNARE coiled-coil homology" evidence="9">
    <location>
        <begin position="595"/>
        <end position="657"/>
    </location>
</feature>
<comment type="caution">
    <text evidence="11">The sequence shown here is derived from an EMBL/GenBank/DDBJ whole genome shotgun (WGS) entry which is preliminary data.</text>
</comment>
<dbReference type="AlphaFoldDB" id="A0A4R4DIS4"/>
<feature type="domain" description="HAMP" evidence="10">
    <location>
        <begin position="350"/>
        <end position="403"/>
    </location>
</feature>
<dbReference type="PROSITE" id="PS50192">
    <property type="entry name" value="T_SNARE"/>
    <property type="match status" value="1"/>
</dbReference>
<evidence type="ECO:0000256" key="5">
    <source>
        <dbReference type="PROSITE-ProRule" id="PRU00284"/>
    </source>
</evidence>
<keyword evidence="12" id="KW-1185">Reference proteome</keyword>
<dbReference type="RefSeq" id="WP_132290365.1">
    <property type="nucleotide sequence ID" value="NZ_SKBM01000012.1"/>
</dbReference>
<dbReference type="SUPFAM" id="SSF58104">
    <property type="entry name" value="Methyl-accepting chemotaxis protein (MCP) signaling domain"/>
    <property type="match status" value="1"/>
</dbReference>
<evidence type="ECO:0000259" key="8">
    <source>
        <dbReference type="PROSITE" id="PS50111"/>
    </source>
</evidence>
<evidence type="ECO:0000256" key="3">
    <source>
        <dbReference type="ARBA" id="ARBA00023224"/>
    </source>
</evidence>
<sequence>MRSIRTRLTVLATFLALLAAGLAADRAREAWDRAGQAARTAQAAAATDALLAAAAAWAVERGTGNGLLANPAAATPAQREALAAARRGGNEAFAAGLAAARALGDPGLAAAVLRAEAALRGAEALRTRLDAALATAGPAAPELRAGWFPGTSALIAATGEDLALAIEAALGATEPFVSRGLALQHGLWTAGEFAGRERGLVNGILAGGAAMTAAELRALGEARGRVLAAWPRVEALAGALGPEVGAAVAAARAAYLAGPFETLRQAVLRAGDPALPPPTDRRYPVEAAGWFREATGAMAPVLAAQRAAGAALQAQAREARQAQLVVAGLWLAALLAVVGIGVAAAFFAIRGVGRPLSGMAAAMARLAGGDLEVSVAGEARGDEVGALARALRVFRDGLRRARAMEAEAATEQAAKDRRQAAIDRITGEFGTAAATLTGALGAAAEGMRRSSDAMAEAVERTRQGATATATGAEATAQDLGAVAAATEELTASVGEIARQVAHAAAAARGAVERAEATDASVRGLSEAASQIGAVVRLISDIAGQTNLLALNATIEASRAGEAGKGFAVVASEVKQLAAQTAQATAEIGRQVAAIQGATREAVGAMHAMGEAIGSVDGIAAAIAAAVEEQGAATREISASVQSVARQNDGAVRAMREVTGAAEGADGAAQTVLGAAEEVTRISGTLRGAVDGFLDALRREAGAAAPAERVRAA</sequence>
<proteinExistence type="inferred from homology"/>
<dbReference type="PANTHER" id="PTHR32089:SF112">
    <property type="entry name" value="LYSOZYME-LIKE PROTEIN-RELATED"/>
    <property type="match status" value="1"/>
</dbReference>
<keyword evidence="6" id="KW-1133">Transmembrane helix</keyword>
<name>A0A4R4DIS4_9PROT</name>
<evidence type="ECO:0000313" key="12">
    <source>
        <dbReference type="Proteomes" id="UP000295023"/>
    </source>
</evidence>
<dbReference type="Proteomes" id="UP000295023">
    <property type="component" value="Unassembled WGS sequence"/>
</dbReference>
<dbReference type="SMART" id="SM00283">
    <property type="entry name" value="MA"/>
    <property type="match status" value="1"/>
</dbReference>
<dbReference type="GO" id="GO:0005886">
    <property type="term" value="C:plasma membrane"/>
    <property type="evidence" value="ECO:0007669"/>
    <property type="project" value="UniProtKB-SubCell"/>
</dbReference>
<comment type="similarity">
    <text evidence="4">Belongs to the methyl-accepting chemotaxis (MCP) protein family.</text>
</comment>
<keyword evidence="7" id="KW-0732">Signal</keyword>
<protein>
    <submittedName>
        <fullName evidence="11">Methyl-accepting chemotaxis protein</fullName>
    </submittedName>
</protein>
<evidence type="ECO:0000259" key="9">
    <source>
        <dbReference type="PROSITE" id="PS50192"/>
    </source>
</evidence>
<dbReference type="PROSITE" id="PS50111">
    <property type="entry name" value="CHEMOTAXIS_TRANSDUC_2"/>
    <property type="match status" value="1"/>
</dbReference>
<evidence type="ECO:0000259" key="10">
    <source>
        <dbReference type="PROSITE" id="PS50885"/>
    </source>
</evidence>
<feature type="transmembrane region" description="Helical" evidence="6">
    <location>
        <begin position="324"/>
        <end position="349"/>
    </location>
</feature>
<dbReference type="InterPro" id="IPR003660">
    <property type="entry name" value="HAMP_dom"/>
</dbReference>
<dbReference type="Pfam" id="PF00672">
    <property type="entry name" value="HAMP"/>
    <property type="match status" value="1"/>
</dbReference>
<evidence type="ECO:0000256" key="1">
    <source>
        <dbReference type="ARBA" id="ARBA00004429"/>
    </source>
</evidence>
<dbReference type="SMART" id="SM00304">
    <property type="entry name" value="HAMP"/>
    <property type="match status" value="1"/>
</dbReference>
<accession>A0A4R4DIS4</accession>
<keyword evidence="2" id="KW-0997">Cell inner membrane</keyword>
<dbReference type="EMBL" id="SKBM01000012">
    <property type="protein sequence ID" value="TCZ60932.1"/>
    <property type="molecule type" value="Genomic_DNA"/>
</dbReference>
<dbReference type="InterPro" id="IPR004089">
    <property type="entry name" value="MCPsignal_dom"/>
</dbReference>
<reference evidence="11 12" key="1">
    <citation type="submission" date="2019-03" db="EMBL/GenBank/DDBJ databases">
        <title>Paracraurococcus aquatilis NE82 genome sequence.</title>
        <authorList>
            <person name="Zhao Y."/>
            <person name="Du Z."/>
        </authorList>
    </citation>
    <scope>NUCLEOTIDE SEQUENCE [LARGE SCALE GENOMIC DNA]</scope>
    <source>
        <strain evidence="11 12">NE82</strain>
    </source>
</reference>
<dbReference type="CDD" id="cd06225">
    <property type="entry name" value="HAMP"/>
    <property type="match status" value="1"/>
</dbReference>
<dbReference type="PANTHER" id="PTHR32089">
    <property type="entry name" value="METHYL-ACCEPTING CHEMOTAXIS PROTEIN MCPB"/>
    <property type="match status" value="1"/>
</dbReference>
<keyword evidence="2" id="KW-1003">Cell membrane</keyword>
<evidence type="ECO:0000256" key="4">
    <source>
        <dbReference type="ARBA" id="ARBA00029447"/>
    </source>
</evidence>
<feature type="signal peptide" evidence="7">
    <location>
        <begin position="1"/>
        <end position="23"/>
    </location>
</feature>
<dbReference type="Gene3D" id="1.10.287.950">
    <property type="entry name" value="Methyl-accepting chemotaxis protein"/>
    <property type="match status" value="1"/>
</dbReference>
<evidence type="ECO:0000256" key="7">
    <source>
        <dbReference type="SAM" id="SignalP"/>
    </source>
</evidence>
<comment type="subcellular location">
    <subcellularLocation>
        <location evidence="1">Cell inner membrane</location>
        <topology evidence="1">Multi-pass membrane protein</topology>
    </subcellularLocation>
</comment>
<keyword evidence="6" id="KW-0812">Transmembrane</keyword>
<evidence type="ECO:0000256" key="2">
    <source>
        <dbReference type="ARBA" id="ARBA00022519"/>
    </source>
</evidence>
<organism evidence="11 12">
    <name type="scientific">Roseicella aquatilis</name>
    <dbReference type="NCBI Taxonomy" id="2527868"/>
    <lineage>
        <taxon>Bacteria</taxon>
        <taxon>Pseudomonadati</taxon>
        <taxon>Pseudomonadota</taxon>
        <taxon>Alphaproteobacteria</taxon>
        <taxon>Acetobacterales</taxon>
        <taxon>Roseomonadaceae</taxon>
        <taxon>Roseicella</taxon>
    </lineage>
</organism>
<dbReference type="GO" id="GO:0007165">
    <property type="term" value="P:signal transduction"/>
    <property type="evidence" value="ECO:0007669"/>
    <property type="project" value="UniProtKB-KW"/>
</dbReference>
<dbReference type="Pfam" id="PF00015">
    <property type="entry name" value="MCPsignal"/>
    <property type="match status" value="1"/>
</dbReference>
<feature type="chain" id="PRO_5020492738" evidence="7">
    <location>
        <begin position="24"/>
        <end position="712"/>
    </location>
</feature>
<gene>
    <name evidence="11" type="ORF">EXY23_14280</name>
</gene>
<feature type="domain" description="Methyl-accepting transducer" evidence="8">
    <location>
        <begin position="443"/>
        <end position="679"/>
    </location>
</feature>
<dbReference type="Gene3D" id="6.10.340.10">
    <property type="match status" value="1"/>
</dbReference>
<dbReference type="PROSITE" id="PS50885">
    <property type="entry name" value="HAMP"/>
    <property type="match status" value="1"/>
</dbReference>